<comment type="cofactor">
    <cofactor evidence="2">
        <name>Mg(2+)</name>
        <dbReference type="ChEBI" id="CHEBI:18420"/>
    </cofactor>
</comment>
<keyword evidence="10" id="KW-0479">Metal-binding</keyword>
<name>A0A1D2N467_ORCCI</name>
<dbReference type="AlphaFoldDB" id="A0A1D2N467"/>
<feature type="compositionally biased region" description="Low complexity" evidence="22">
    <location>
        <begin position="564"/>
        <end position="595"/>
    </location>
</feature>
<dbReference type="InterPro" id="IPR036691">
    <property type="entry name" value="Endo/exonu/phosph_ase_sf"/>
</dbReference>
<evidence type="ECO:0000256" key="7">
    <source>
        <dbReference type="ARBA" id="ARBA00022490"/>
    </source>
</evidence>
<keyword evidence="17" id="KW-0804">Transcription</keyword>
<evidence type="ECO:0000256" key="13">
    <source>
        <dbReference type="ARBA" id="ARBA00022839"/>
    </source>
</evidence>
<evidence type="ECO:0000256" key="16">
    <source>
        <dbReference type="ARBA" id="ARBA00023015"/>
    </source>
</evidence>
<evidence type="ECO:0000259" key="24">
    <source>
        <dbReference type="Pfam" id="PF23598"/>
    </source>
</evidence>
<keyword evidence="11" id="KW-0677">Repeat</keyword>
<keyword evidence="7" id="KW-0963">Cytoplasm</keyword>
<evidence type="ECO:0000256" key="2">
    <source>
        <dbReference type="ARBA" id="ARBA00001946"/>
    </source>
</evidence>
<dbReference type="GO" id="GO:0005634">
    <property type="term" value="C:nucleus"/>
    <property type="evidence" value="ECO:0007669"/>
    <property type="project" value="UniProtKB-SubCell"/>
</dbReference>
<dbReference type="CDD" id="cd09097">
    <property type="entry name" value="Deadenylase_CCR4"/>
    <property type="match status" value="1"/>
</dbReference>
<gene>
    <name evidence="25" type="ORF">Ocin01_06613</name>
</gene>
<dbReference type="STRING" id="48709.A0A1D2N467"/>
<evidence type="ECO:0000256" key="22">
    <source>
        <dbReference type="SAM" id="MobiDB-lite"/>
    </source>
</evidence>
<dbReference type="FunFam" id="3.60.10.10:FF:000002">
    <property type="entry name" value="CCR4-NOT transcription complex subunit 6 like"/>
    <property type="match status" value="1"/>
</dbReference>
<keyword evidence="8" id="KW-0433">Leucine-rich repeat</keyword>
<keyword evidence="18" id="KW-0539">Nucleus</keyword>
<feature type="domain" description="Disease resistance R13L4/SHOC-2-like LRR" evidence="24">
    <location>
        <begin position="72"/>
        <end position="152"/>
    </location>
</feature>
<keyword evidence="16" id="KW-0805">Transcription regulation</keyword>
<reference evidence="25 26" key="1">
    <citation type="journal article" date="2016" name="Genome Biol. Evol.">
        <title>Gene Family Evolution Reflects Adaptation to Soil Environmental Stressors in the Genome of the Collembolan Orchesella cincta.</title>
        <authorList>
            <person name="Faddeeva-Vakhrusheva A."/>
            <person name="Derks M.F."/>
            <person name="Anvar S.Y."/>
            <person name="Agamennone V."/>
            <person name="Suring W."/>
            <person name="Smit S."/>
            <person name="van Straalen N.M."/>
            <person name="Roelofs D."/>
        </authorList>
    </citation>
    <scope>NUCLEOTIDE SEQUENCE [LARGE SCALE GENOMIC DNA]</scope>
    <source>
        <tissue evidence="25">Mixed pool</tissue>
    </source>
</reference>
<feature type="region of interest" description="Disordered" evidence="22">
    <location>
        <begin position="1"/>
        <end position="39"/>
    </location>
</feature>
<proteinExistence type="inferred from homology"/>
<dbReference type="PROSITE" id="PS51450">
    <property type="entry name" value="LRR"/>
    <property type="match status" value="1"/>
</dbReference>
<dbReference type="Pfam" id="PF03372">
    <property type="entry name" value="Exo_endo_phos"/>
    <property type="match status" value="1"/>
</dbReference>
<evidence type="ECO:0000256" key="10">
    <source>
        <dbReference type="ARBA" id="ARBA00022723"/>
    </source>
</evidence>
<evidence type="ECO:0000256" key="12">
    <source>
        <dbReference type="ARBA" id="ARBA00022801"/>
    </source>
</evidence>
<comment type="catalytic activity">
    <reaction evidence="1">
        <text>Exonucleolytic cleavage of poly(A) to 5'-AMP.</text>
        <dbReference type="EC" id="3.1.13.4"/>
    </reaction>
</comment>
<evidence type="ECO:0000256" key="15">
    <source>
        <dbReference type="ARBA" id="ARBA00022884"/>
    </source>
</evidence>
<comment type="subcellular location">
    <subcellularLocation>
        <location evidence="4">Cytoplasm</location>
    </subcellularLocation>
    <subcellularLocation>
        <location evidence="3">Nucleus</location>
    </subcellularLocation>
</comment>
<keyword evidence="14" id="KW-0460">Magnesium</keyword>
<comment type="similarity">
    <text evidence="5">Belongs to the CCR4/nocturin family.</text>
</comment>
<dbReference type="InterPro" id="IPR032675">
    <property type="entry name" value="LRR_dom_sf"/>
</dbReference>
<comment type="caution">
    <text evidence="25">The sequence shown here is derived from an EMBL/GenBank/DDBJ whole genome shotgun (WGS) entry which is preliminary data.</text>
</comment>
<evidence type="ECO:0000256" key="20">
    <source>
        <dbReference type="ARBA" id="ARBA00031469"/>
    </source>
</evidence>
<evidence type="ECO:0000256" key="14">
    <source>
        <dbReference type="ARBA" id="ARBA00022842"/>
    </source>
</evidence>
<evidence type="ECO:0000256" key="8">
    <source>
        <dbReference type="ARBA" id="ARBA00022614"/>
    </source>
</evidence>
<dbReference type="GO" id="GO:0003723">
    <property type="term" value="F:RNA binding"/>
    <property type="evidence" value="ECO:0007669"/>
    <property type="project" value="UniProtKB-KW"/>
</dbReference>
<keyword evidence="12" id="KW-0378">Hydrolase</keyword>
<dbReference type="InterPro" id="IPR050410">
    <property type="entry name" value="CCR4/nocturin_mRNA_transcr"/>
</dbReference>
<dbReference type="SMART" id="SM00369">
    <property type="entry name" value="LRR_TYP"/>
    <property type="match status" value="3"/>
</dbReference>
<evidence type="ECO:0000256" key="4">
    <source>
        <dbReference type="ARBA" id="ARBA00004496"/>
    </source>
</evidence>
<evidence type="ECO:0000256" key="3">
    <source>
        <dbReference type="ARBA" id="ARBA00004123"/>
    </source>
</evidence>
<dbReference type="EC" id="3.1.13.4" evidence="6"/>
<evidence type="ECO:0000256" key="6">
    <source>
        <dbReference type="ARBA" id="ARBA00012161"/>
    </source>
</evidence>
<evidence type="ECO:0000256" key="19">
    <source>
        <dbReference type="ARBA" id="ARBA00030493"/>
    </source>
</evidence>
<dbReference type="InterPro" id="IPR005135">
    <property type="entry name" value="Endo/exonuclease/phosphatase"/>
</dbReference>
<evidence type="ECO:0000256" key="9">
    <source>
        <dbReference type="ARBA" id="ARBA00022722"/>
    </source>
</evidence>
<evidence type="ECO:0000313" key="26">
    <source>
        <dbReference type="Proteomes" id="UP000094527"/>
    </source>
</evidence>
<dbReference type="OMA" id="PHYYARA"/>
<dbReference type="SUPFAM" id="SSF52058">
    <property type="entry name" value="L domain-like"/>
    <property type="match status" value="1"/>
</dbReference>
<evidence type="ECO:0000256" key="1">
    <source>
        <dbReference type="ARBA" id="ARBA00001663"/>
    </source>
</evidence>
<dbReference type="Proteomes" id="UP000094527">
    <property type="component" value="Unassembled WGS sequence"/>
</dbReference>
<organism evidence="25 26">
    <name type="scientific">Orchesella cincta</name>
    <name type="common">Springtail</name>
    <name type="synonym">Podura cincta</name>
    <dbReference type="NCBI Taxonomy" id="48709"/>
    <lineage>
        <taxon>Eukaryota</taxon>
        <taxon>Metazoa</taxon>
        <taxon>Ecdysozoa</taxon>
        <taxon>Arthropoda</taxon>
        <taxon>Hexapoda</taxon>
        <taxon>Collembola</taxon>
        <taxon>Entomobryomorpha</taxon>
        <taxon>Entomobryoidea</taxon>
        <taxon>Orchesellidae</taxon>
        <taxon>Orchesellinae</taxon>
        <taxon>Orchesella</taxon>
    </lineage>
</organism>
<dbReference type="GO" id="GO:0004535">
    <property type="term" value="F:poly(A)-specific ribonuclease activity"/>
    <property type="evidence" value="ECO:0007669"/>
    <property type="project" value="UniProtKB-EC"/>
</dbReference>
<dbReference type="Gene3D" id="3.60.10.10">
    <property type="entry name" value="Endonuclease/exonuclease/phosphatase"/>
    <property type="match status" value="1"/>
</dbReference>
<evidence type="ECO:0000256" key="11">
    <source>
        <dbReference type="ARBA" id="ARBA00022737"/>
    </source>
</evidence>
<evidence type="ECO:0000313" key="25">
    <source>
        <dbReference type="EMBL" id="ODN00063.1"/>
    </source>
</evidence>
<dbReference type="InterPro" id="IPR055414">
    <property type="entry name" value="LRR_R13L4/SHOC2-like"/>
</dbReference>
<keyword evidence="26" id="KW-1185">Reference proteome</keyword>
<dbReference type="Gene3D" id="3.80.10.10">
    <property type="entry name" value="Ribonuclease Inhibitor"/>
    <property type="match status" value="1"/>
</dbReference>
<dbReference type="PANTHER" id="PTHR12121">
    <property type="entry name" value="CARBON CATABOLITE REPRESSOR PROTEIN 4"/>
    <property type="match status" value="1"/>
</dbReference>
<dbReference type="EMBL" id="LJIJ01000236">
    <property type="protein sequence ID" value="ODN00063.1"/>
    <property type="molecule type" value="Genomic_DNA"/>
</dbReference>
<evidence type="ECO:0000256" key="17">
    <source>
        <dbReference type="ARBA" id="ARBA00023163"/>
    </source>
</evidence>
<evidence type="ECO:0000256" key="21">
    <source>
        <dbReference type="ARBA" id="ARBA00033317"/>
    </source>
</evidence>
<evidence type="ECO:0000256" key="5">
    <source>
        <dbReference type="ARBA" id="ARBA00010774"/>
    </source>
</evidence>
<dbReference type="GO" id="GO:0046872">
    <property type="term" value="F:metal ion binding"/>
    <property type="evidence" value="ECO:0007669"/>
    <property type="project" value="UniProtKB-KW"/>
</dbReference>
<feature type="compositionally biased region" description="Polar residues" evidence="22">
    <location>
        <begin position="1"/>
        <end position="23"/>
    </location>
</feature>
<protein>
    <recommendedName>
        <fullName evidence="6">poly(A)-specific ribonuclease</fullName>
        <ecNumber evidence="6">3.1.13.4</ecNumber>
    </recommendedName>
    <alternativeName>
        <fullName evidence="19">Carbon catabolite repressor protein 4</fullName>
    </alternativeName>
    <alternativeName>
        <fullName evidence="20">Cytoplasmic deadenylase</fullName>
    </alternativeName>
    <alternativeName>
        <fullName evidence="21">Glucose-repressible alcohol dehydrogenase transcriptional effector</fullName>
    </alternativeName>
</protein>
<dbReference type="InterPro" id="IPR001611">
    <property type="entry name" value="Leu-rich_rpt"/>
</dbReference>
<accession>A0A1D2N467</accession>
<evidence type="ECO:0000256" key="18">
    <source>
        <dbReference type="ARBA" id="ARBA00023242"/>
    </source>
</evidence>
<keyword evidence="9" id="KW-0540">Nuclease</keyword>
<dbReference type="OrthoDB" id="428734at2759"/>
<feature type="region of interest" description="Disordered" evidence="22">
    <location>
        <begin position="560"/>
        <end position="595"/>
    </location>
</feature>
<dbReference type="InterPro" id="IPR003591">
    <property type="entry name" value="Leu-rich_rpt_typical-subtyp"/>
</dbReference>
<dbReference type="PANTHER" id="PTHR12121:SF100">
    <property type="entry name" value="POLY(A)-SPECIFIC RIBONUCLEASE"/>
    <property type="match status" value="1"/>
</dbReference>
<dbReference type="Pfam" id="PF23598">
    <property type="entry name" value="LRR_14"/>
    <property type="match status" value="1"/>
</dbReference>
<dbReference type="GO" id="GO:0005737">
    <property type="term" value="C:cytoplasm"/>
    <property type="evidence" value="ECO:0007669"/>
    <property type="project" value="UniProtKB-SubCell"/>
</dbReference>
<evidence type="ECO:0000259" key="23">
    <source>
        <dbReference type="Pfam" id="PF03372"/>
    </source>
</evidence>
<keyword evidence="13" id="KW-0269">Exonuclease</keyword>
<sequence length="595" mass="65879">MTIKDSGNTASGGSATPSPNNIGQGLGQNAGASSSNPKRTHTIMSAEDAAAGKRSFWAEMELTGNIRNISPQLFDLTHLTHLYVNDNSLTKVPPEIGKLVNLQVLDASNNKLRSLPAEVGDLIRLRELLLANNYLRTLPFEMGRLFNLQLLGIKGNPLPQEFSSLHAEVNGTSKLLTFLLDSLPVPTVEPPPRAWLPLATPTRSKPACIFTVLCYNVLCDKYATRQMYGYCPTWALDWMYRRKAILQELRHYSADIISLQEVETDQFYNFFLPELQQDGYAGIFAAKSRAKTMSESDRKFVDGCAIFYRTAKFNLIKEHLVEFNQLAMANAEGSDDMLNRVMTKDNIGLAALLETRMEAWDNGVPHGYSPPLLVCTAHIHWDPEFCDVKLVQTMMLMHELRLIADESSTGRPNASSAGKSPTDKVHLLLCGDFNSLPESGVIEFLQTSRISAKHPDFKDLGYKSCLQRISYNSDRTTEYTHAFRLSTAYSAEVMPFTNYTFDFKGIIDYIFYQKPNMTPLGLLGPLDPQWLVENKVVGAPHPSIPSDHFPLLVELEMTAGSGSGSSSSGNQQSSSTQLSTTSVSTTSSSSTSSRR</sequence>
<feature type="domain" description="Endonuclease/exonuclease/phosphatase" evidence="23">
    <location>
        <begin position="215"/>
        <end position="548"/>
    </location>
</feature>
<keyword evidence="15" id="KW-0694">RNA-binding</keyword>
<dbReference type="SUPFAM" id="SSF56219">
    <property type="entry name" value="DNase I-like"/>
    <property type="match status" value="1"/>
</dbReference>